<protein>
    <recommendedName>
        <fullName evidence="10">Retrotransposon protein, putative, Ty1-copia subclass</fullName>
    </recommendedName>
</protein>
<keyword evidence="4" id="KW-0862">Zinc</keyword>
<dbReference type="InterPro" id="IPR036875">
    <property type="entry name" value="Znf_CCHC_sf"/>
</dbReference>
<organism evidence="8 9">
    <name type="scientific">Lolium multiflorum</name>
    <name type="common">Italian ryegrass</name>
    <name type="synonym">Lolium perenne subsp. multiflorum</name>
    <dbReference type="NCBI Taxonomy" id="4521"/>
    <lineage>
        <taxon>Eukaryota</taxon>
        <taxon>Viridiplantae</taxon>
        <taxon>Streptophyta</taxon>
        <taxon>Embryophyta</taxon>
        <taxon>Tracheophyta</taxon>
        <taxon>Spermatophyta</taxon>
        <taxon>Magnoliopsida</taxon>
        <taxon>Liliopsida</taxon>
        <taxon>Poales</taxon>
        <taxon>Poaceae</taxon>
        <taxon>BOP clade</taxon>
        <taxon>Pooideae</taxon>
        <taxon>Poodae</taxon>
        <taxon>Poeae</taxon>
        <taxon>Poeae Chloroplast Group 2 (Poeae type)</taxon>
        <taxon>Loliodinae</taxon>
        <taxon>Loliinae</taxon>
        <taxon>Lolium</taxon>
    </lineage>
</organism>
<feature type="domain" description="Integrase catalytic" evidence="7">
    <location>
        <begin position="560"/>
        <end position="736"/>
    </location>
</feature>
<dbReference type="InterPro" id="IPR036397">
    <property type="entry name" value="RNaseH_sf"/>
</dbReference>
<dbReference type="AlphaFoldDB" id="A0AAD8R3V5"/>
<feature type="compositionally biased region" description="Pro residues" evidence="5">
    <location>
        <begin position="157"/>
        <end position="172"/>
    </location>
</feature>
<keyword evidence="2" id="KW-0479">Metal-binding</keyword>
<dbReference type="Pfam" id="PF00665">
    <property type="entry name" value="rve"/>
    <property type="match status" value="1"/>
</dbReference>
<feature type="region of interest" description="Disordered" evidence="5">
    <location>
        <begin position="149"/>
        <end position="220"/>
    </location>
</feature>
<dbReference type="InterPro" id="IPR013103">
    <property type="entry name" value="RVT_2"/>
</dbReference>
<evidence type="ECO:0000256" key="5">
    <source>
        <dbReference type="SAM" id="MobiDB-lite"/>
    </source>
</evidence>
<evidence type="ECO:0000259" key="6">
    <source>
        <dbReference type="PROSITE" id="PS50158"/>
    </source>
</evidence>
<dbReference type="Pfam" id="PF13976">
    <property type="entry name" value="gag_pre-integrs"/>
    <property type="match status" value="1"/>
</dbReference>
<dbReference type="Pfam" id="PF07727">
    <property type="entry name" value="RVT_2"/>
    <property type="match status" value="1"/>
</dbReference>
<keyword evidence="9" id="KW-1185">Reference proteome</keyword>
<dbReference type="SUPFAM" id="SSF53098">
    <property type="entry name" value="Ribonuclease H-like"/>
    <property type="match status" value="1"/>
</dbReference>
<evidence type="ECO:0008006" key="10">
    <source>
        <dbReference type="Google" id="ProtNLM"/>
    </source>
</evidence>
<feature type="compositionally biased region" description="Pro residues" evidence="5">
    <location>
        <begin position="207"/>
        <end position="218"/>
    </location>
</feature>
<dbReference type="Proteomes" id="UP001231189">
    <property type="component" value="Unassembled WGS sequence"/>
</dbReference>
<proteinExistence type="predicted"/>
<feature type="region of interest" description="Disordered" evidence="5">
    <location>
        <begin position="1"/>
        <end position="29"/>
    </location>
</feature>
<evidence type="ECO:0000259" key="7">
    <source>
        <dbReference type="PROSITE" id="PS50994"/>
    </source>
</evidence>
<dbReference type="GO" id="GO:0008270">
    <property type="term" value="F:zinc ion binding"/>
    <property type="evidence" value="ECO:0007669"/>
    <property type="project" value="UniProtKB-KW"/>
</dbReference>
<feature type="region of interest" description="Disordered" evidence="5">
    <location>
        <begin position="344"/>
        <end position="368"/>
    </location>
</feature>
<keyword evidence="4" id="KW-0863">Zinc-finger</keyword>
<dbReference type="Gene3D" id="3.30.420.10">
    <property type="entry name" value="Ribonuclease H-like superfamily/Ribonuclease H"/>
    <property type="match status" value="1"/>
</dbReference>
<evidence type="ECO:0000256" key="4">
    <source>
        <dbReference type="PROSITE-ProRule" id="PRU00047"/>
    </source>
</evidence>
<dbReference type="InterPro" id="IPR054722">
    <property type="entry name" value="PolX-like_BBD"/>
</dbReference>
<evidence type="ECO:0000313" key="8">
    <source>
        <dbReference type="EMBL" id="KAK1614445.1"/>
    </source>
</evidence>
<dbReference type="GO" id="GO:0015074">
    <property type="term" value="P:DNA integration"/>
    <property type="evidence" value="ECO:0007669"/>
    <property type="project" value="InterPro"/>
</dbReference>
<evidence type="ECO:0000256" key="1">
    <source>
        <dbReference type="ARBA" id="ARBA00022670"/>
    </source>
</evidence>
<dbReference type="SUPFAM" id="SSF57756">
    <property type="entry name" value="Retrovirus zinc finger-like domains"/>
    <property type="match status" value="1"/>
</dbReference>
<feature type="compositionally biased region" description="Basic and acidic residues" evidence="5">
    <location>
        <begin position="845"/>
        <end position="867"/>
    </location>
</feature>
<dbReference type="PANTHER" id="PTHR42648">
    <property type="entry name" value="TRANSPOSASE, PUTATIVE-RELATED"/>
    <property type="match status" value="1"/>
</dbReference>
<dbReference type="InterPro" id="IPR001584">
    <property type="entry name" value="Integrase_cat-core"/>
</dbReference>
<dbReference type="PANTHER" id="PTHR42648:SF27">
    <property type="entry name" value="RNA-DIRECTED DNA POLYMERASE"/>
    <property type="match status" value="1"/>
</dbReference>
<dbReference type="Pfam" id="PF22936">
    <property type="entry name" value="Pol_BBD"/>
    <property type="match status" value="1"/>
</dbReference>
<reference evidence="8" key="1">
    <citation type="submission" date="2023-07" db="EMBL/GenBank/DDBJ databases">
        <title>A chromosome-level genome assembly of Lolium multiflorum.</title>
        <authorList>
            <person name="Chen Y."/>
            <person name="Copetti D."/>
            <person name="Kolliker R."/>
            <person name="Studer B."/>
        </authorList>
    </citation>
    <scope>NUCLEOTIDE SEQUENCE</scope>
    <source>
        <strain evidence="8">02402/16</strain>
        <tissue evidence="8">Leaf</tissue>
    </source>
</reference>
<dbReference type="InterPro" id="IPR039537">
    <property type="entry name" value="Retrotran_Ty1/copia-like"/>
</dbReference>
<evidence type="ECO:0000313" key="9">
    <source>
        <dbReference type="Proteomes" id="UP001231189"/>
    </source>
</evidence>
<evidence type="ECO:0000256" key="3">
    <source>
        <dbReference type="ARBA" id="ARBA00022801"/>
    </source>
</evidence>
<gene>
    <name evidence="8" type="ORF">QYE76_019962</name>
</gene>
<dbReference type="GO" id="GO:0006508">
    <property type="term" value="P:proteolysis"/>
    <property type="evidence" value="ECO:0007669"/>
    <property type="project" value="UniProtKB-KW"/>
</dbReference>
<keyword evidence="3" id="KW-0378">Hydrolase</keyword>
<dbReference type="InterPro" id="IPR001878">
    <property type="entry name" value="Znf_CCHC"/>
</dbReference>
<dbReference type="InterPro" id="IPR057670">
    <property type="entry name" value="SH3_retrovirus"/>
</dbReference>
<dbReference type="CDD" id="cd09272">
    <property type="entry name" value="RNase_HI_RT_Ty1"/>
    <property type="match status" value="1"/>
</dbReference>
<evidence type="ECO:0000256" key="2">
    <source>
        <dbReference type="ARBA" id="ARBA00022723"/>
    </source>
</evidence>
<dbReference type="PROSITE" id="PS50158">
    <property type="entry name" value="ZF_CCHC"/>
    <property type="match status" value="1"/>
</dbReference>
<dbReference type="EMBL" id="JAUUTY010000006">
    <property type="protein sequence ID" value="KAK1614445.1"/>
    <property type="molecule type" value="Genomic_DNA"/>
</dbReference>
<dbReference type="Gene3D" id="4.10.60.10">
    <property type="entry name" value="Zinc finger, CCHC-type"/>
    <property type="match status" value="1"/>
</dbReference>
<name>A0AAD8R3V5_LOLMU</name>
<feature type="region of interest" description="Disordered" evidence="5">
    <location>
        <begin position="822"/>
        <end position="868"/>
    </location>
</feature>
<accession>A0AAD8R3V5</accession>
<dbReference type="InterPro" id="IPR012337">
    <property type="entry name" value="RNaseH-like_sf"/>
</dbReference>
<sequence length="1135" mass="128605">MGLNDHEAGGSSARGAKIRRAAPRPQSLNPDEATILAEARLLVPPYWHLPAGWRVSAAGYAIPPVPEKDEDLRGYIRRRRAALTPWDRANPDWGEDSALWRPRFEMERLDELANQYGMYAGGRYNQLGRQSFWAGKDVDTVLAAHGYVPLPRGAPRRLPPPYGEPRAPPALPPRRHEGIVLPPPATSEPRDQISIRGPAPHLRVPKPEPQPDPEPEPQPRWTAYLHYQSEIRAPDDPADTPGLTQALQQSKAEVEDDKWWSSDDDEDVILGDVELSYQAQMRAHDDPADTPGLTQALQQSKALQESKNMNKEFPELFGMLKAAEIEIKKEHQVLMVNKTTSFKKQGKSKGKFKKGGKKAATPPMKPKNGPKPDADCYYCKEKGHWKRNCSKYLADLKSGLVKKKKEDEVTMRVGNGSKVNVIAVGTLPLHLPSGLVLSLNNCYYVPALSMNIISGSCLMQDGYSFKSENNGCSIFMNNIFYGRAPEKNGLFLLDLDSSDTHIHNIDAKRIKLNDNSTYMWHCRLGHIGVKRMKKLHTDGLLESLDFESLDRCEACLMGKMTKTPFSGMMERATDLLEIIHTDVCGPMSVASRGGYRYVLTFTDDLSRYGYIYLMKHKSETFEKFKEFQSEVENQRNKKIKFLRSDRGGEYLSYEFGMHLKKCGILSQLTPPGTPQRNGVSERRNRTLLDMVRSMMSLTDLPLSFWSYALETAAFTLNRAPSKSVETTPYELWFNKKPKLSFLKVWGCEAYVKKLQPDKLEPKAEKCVFIGYPKETIGYTFYHRSEGKIFVAKNGTFLEKEFLTKEVTGRKVELDEIEESLLVDQSSAVPENVPVPPTPTTEEANDNDHETSNETATEPRRSTRDRATPDWYDPCLNVMIVDNNDEDPATYEEAMMSPDSNKWQEAMKSEMGSMYDNKVWTLVDLPDSRKAVENKWIFKRKTDADGNITVYKARLVAKGFRQIQGVDYDETFSPVAKLKSVRILLAIAAFFDYEIWQMDVKTAFLNGDIEEELYMCTVAKSSTESEYIAASEASSEAVWMKRFIIELGVVPSALDPFVIYCDNMGAIANAQEPRSHKRLKHIKLRYHSIREYIEDGEVKICKVHTDLNVADPLTKALPRAKHDQHQNAMGVRYITM</sequence>
<feature type="compositionally biased region" description="Basic residues" evidence="5">
    <location>
        <begin position="344"/>
        <end position="357"/>
    </location>
</feature>
<comment type="caution">
    <text evidence="8">The sequence shown here is derived from an EMBL/GenBank/DDBJ whole genome shotgun (WGS) entry which is preliminary data.</text>
</comment>
<dbReference type="SMART" id="SM00343">
    <property type="entry name" value="ZnF_C2HC"/>
    <property type="match status" value="1"/>
</dbReference>
<feature type="domain" description="CCHC-type" evidence="6">
    <location>
        <begin position="376"/>
        <end position="391"/>
    </location>
</feature>
<dbReference type="InterPro" id="IPR025724">
    <property type="entry name" value="GAG-pre-integrase_dom"/>
</dbReference>
<dbReference type="PROSITE" id="PS50994">
    <property type="entry name" value="INTEGRASE"/>
    <property type="match status" value="1"/>
</dbReference>
<dbReference type="GO" id="GO:0003676">
    <property type="term" value="F:nucleic acid binding"/>
    <property type="evidence" value="ECO:0007669"/>
    <property type="project" value="InterPro"/>
</dbReference>
<keyword evidence="1" id="KW-0645">Protease</keyword>
<dbReference type="GO" id="GO:0008233">
    <property type="term" value="F:peptidase activity"/>
    <property type="evidence" value="ECO:0007669"/>
    <property type="project" value="UniProtKB-KW"/>
</dbReference>
<dbReference type="Pfam" id="PF25597">
    <property type="entry name" value="SH3_retrovirus"/>
    <property type="match status" value="1"/>
</dbReference>